<dbReference type="Proteomes" id="UP000094455">
    <property type="component" value="Unassembled WGS sequence"/>
</dbReference>
<keyword evidence="3" id="KW-0418">Kinase</keyword>
<dbReference type="PROSITE" id="PS00108">
    <property type="entry name" value="PROTEIN_KINASE_ST"/>
    <property type="match status" value="1"/>
</dbReference>
<organism evidence="6 7">
    <name type="scientific">Pichia membranifaciens NRRL Y-2026</name>
    <dbReference type="NCBI Taxonomy" id="763406"/>
    <lineage>
        <taxon>Eukaryota</taxon>
        <taxon>Fungi</taxon>
        <taxon>Dikarya</taxon>
        <taxon>Ascomycota</taxon>
        <taxon>Saccharomycotina</taxon>
        <taxon>Pichiomycetes</taxon>
        <taxon>Pichiales</taxon>
        <taxon>Pichiaceae</taxon>
        <taxon>Pichia</taxon>
    </lineage>
</organism>
<evidence type="ECO:0000256" key="2">
    <source>
        <dbReference type="ARBA" id="ARBA00022741"/>
    </source>
</evidence>
<evidence type="ECO:0000256" key="4">
    <source>
        <dbReference type="ARBA" id="ARBA00022840"/>
    </source>
</evidence>
<dbReference type="InterPro" id="IPR000719">
    <property type="entry name" value="Prot_kinase_dom"/>
</dbReference>
<dbReference type="InterPro" id="IPR011009">
    <property type="entry name" value="Kinase-like_dom_sf"/>
</dbReference>
<dbReference type="PIRSF" id="PIRSF000654">
    <property type="entry name" value="Integrin-linked_kinase"/>
    <property type="match status" value="1"/>
</dbReference>
<dbReference type="EMBL" id="KV454002">
    <property type="protein sequence ID" value="ODQ47795.1"/>
    <property type="molecule type" value="Genomic_DNA"/>
</dbReference>
<dbReference type="GO" id="GO:0000165">
    <property type="term" value="P:MAPK cascade"/>
    <property type="evidence" value="ECO:0007669"/>
    <property type="project" value="UniProtKB-ARBA"/>
</dbReference>
<keyword evidence="1" id="KW-0808">Transferase</keyword>
<evidence type="ECO:0000256" key="1">
    <source>
        <dbReference type="ARBA" id="ARBA00022679"/>
    </source>
</evidence>
<dbReference type="GO" id="GO:0004672">
    <property type="term" value="F:protein kinase activity"/>
    <property type="evidence" value="ECO:0007669"/>
    <property type="project" value="InterPro"/>
</dbReference>
<dbReference type="GeneID" id="30179159"/>
<dbReference type="OrthoDB" id="8693905at2759"/>
<evidence type="ECO:0000313" key="6">
    <source>
        <dbReference type="EMBL" id="ODQ47795.1"/>
    </source>
</evidence>
<dbReference type="PANTHER" id="PTHR48016">
    <property type="entry name" value="MAP KINASE KINASE KINASE SSK2-RELATED-RELATED"/>
    <property type="match status" value="1"/>
</dbReference>
<dbReference type="InterPro" id="IPR050538">
    <property type="entry name" value="MAP_kinase_kinase_kinase"/>
</dbReference>
<feature type="non-terminal residue" evidence="6">
    <location>
        <position position="1"/>
    </location>
</feature>
<reference evidence="6 7" key="1">
    <citation type="journal article" date="2016" name="Proc. Natl. Acad. Sci. U.S.A.">
        <title>Comparative genomics of biotechnologically important yeasts.</title>
        <authorList>
            <person name="Riley R."/>
            <person name="Haridas S."/>
            <person name="Wolfe K.H."/>
            <person name="Lopes M.R."/>
            <person name="Hittinger C.T."/>
            <person name="Goeker M."/>
            <person name="Salamov A.A."/>
            <person name="Wisecaver J.H."/>
            <person name="Long T.M."/>
            <person name="Calvey C.H."/>
            <person name="Aerts A.L."/>
            <person name="Barry K.W."/>
            <person name="Choi C."/>
            <person name="Clum A."/>
            <person name="Coughlan A.Y."/>
            <person name="Deshpande S."/>
            <person name="Douglass A.P."/>
            <person name="Hanson S.J."/>
            <person name="Klenk H.-P."/>
            <person name="LaButti K.M."/>
            <person name="Lapidus A."/>
            <person name="Lindquist E.A."/>
            <person name="Lipzen A.M."/>
            <person name="Meier-Kolthoff J.P."/>
            <person name="Ohm R.A."/>
            <person name="Otillar R.P."/>
            <person name="Pangilinan J.L."/>
            <person name="Peng Y."/>
            <person name="Rokas A."/>
            <person name="Rosa C.A."/>
            <person name="Scheuner C."/>
            <person name="Sibirny A.A."/>
            <person name="Slot J.C."/>
            <person name="Stielow J.B."/>
            <person name="Sun H."/>
            <person name="Kurtzman C.P."/>
            <person name="Blackwell M."/>
            <person name="Grigoriev I.V."/>
            <person name="Jeffries T.W."/>
        </authorList>
    </citation>
    <scope>NUCLEOTIDE SEQUENCE [LARGE SCALE GENOMIC DNA]</scope>
    <source>
        <strain evidence="6 7">NRRL Y-2026</strain>
    </source>
</reference>
<dbReference type="STRING" id="763406.A0A1E3NNX7"/>
<dbReference type="SUPFAM" id="SSF56112">
    <property type="entry name" value="Protein kinase-like (PK-like)"/>
    <property type="match status" value="1"/>
</dbReference>
<dbReference type="AlphaFoldDB" id="A0A1E3NNX7"/>
<dbReference type="RefSeq" id="XP_019018908.1">
    <property type="nucleotide sequence ID" value="XM_019162472.1"/>
</dbReference>
<evidence type="ECO:0000256" key="3">
    <source>
        <dbReference type="ARBA" id="ARBA00022777"/>
    </source>
</evidence>
<sequence length="238" mass="26807">ELRQHILCSLLNEVEIMRGLNHRNIVHYNHTLPSPRHLYIIMEYSAHGSLLKYIRSQPRQCVSELISAGITAQVLEGLVYLANLSIVHGDVKAANVLLFPHGVIKLCDFGLSFQWDDENTEDYDDYHLVSKENSNKQLQKIAANGSAYWLAPEIILHRMATPKSDIWSLGATVLEMLTGFPPFSNRGPLSACHAVGSGTKIDYPHGISDGCKLFLESCFQYNPTLRSRARTLQNHPWI</sequence>
<proteinExistence type="predicted"/>
<dbReference type="Gene3D" id="1.10.510.10">
    <property type="entry name" value="Transferase(Phosphotransferase) domain 1"/>
    <property type="match status" value="1"/>
</dbReference>
<gene>
    <name evidence="6" type="ORF">PICMEDRAFT_27004</name>
</gene>
<keyword evidence="7" id="KW-1185">Reference proteome</keyword>
<dbReference type="PANTHER" id="PTHR48016:SF56">
    <property type="entry name" value="MAPKK KINASE"/>
    <property type="match status" value="1"/>
</dbReference>
<dbReference type="SMART" id="SM00220">
    <property type="entry name" value="S_TKc"/>
    <property type="match status" value="1"/>
</dbReference>
<name>A0A1E3NNX7_9ASCO</name>
<evidence type="ECO:0000313" key="7">
    <source>
        <dbReference type="Proteomes" id="UP000094455"/>
    </source>
</evidence>
<dbReference type="Pfam" id="PF00069">
    <property type="entry name" value="Pkinase"/>
    <property type="match status" value="1"/>
</dbReference>
<dbReference type="PROSITE" id="PS50011">
    <property type="entry name" value="PROTEIN_KINASE_DOM"/>
    <property type="match status" value="1"/>
</dbReference>
<protein>
    <recommendedName>
        <fullName evidence="5">Protein kinase domain-containing protein</fullName>
    </recommendedName>
</protein>
<keyword evidence="4" id="KW-0067">ATP-binding</keyword>
<accession>A0A1E3NNX7</accession>
<dbReference type="InterPro" id="IPR008271">
    <property type="entry name" value="Ser/Thr_kinase_AS"/>
</dbReference>
<evidence type="ECO:0000259" key="5">
    <source>
        <dbReference type="PROSITE" id="PS50011"/>
    </source>
</evidence>
<feature type="domain" description="Protein kinase" evidence="5">
    <location>
        <begin position="1"/>
        <end position="238"/>
    </location>
</feature>
<dbReference type="GO" id="GO:0005524">
    <property type="term" value="F:ATP binding"/>
    <property type="evidence" value="ECO:0007669"/>
    <property type="project" value="UniProtKB-KW"/>
</dbReference>
<feature type="non-terminal residue" evidence="6">
    <location>
        <position position="238"/>
    </location>
</feature>
<keyword evidence="2" id="KW-0547">Nucleotide-binding</keyword>